<feature type="binding site" evidence="8">
    <location>
        <position position="86"/>
    </location>
    <ligand>
        <name>shikimate</name>
        <dbReference type="ChEBI" id="CHEBI:36208"/>
    </ligand>
</feature>
<keyword evidence="12" id="KW-1185">Reference proteome</keyword>
<dbReference type="Gene3D" id="3.40.50.10860">
    <property type="entry name" value="Leucine Dehydrogenase, chain A, domain 1"/>
    <property type="match status" value="1"/>
</dbReference>
<dbReference type="NCBIfam" id="NF001310">
    <property type="entry name" value="PRK00258.1-2"/>
    <property type="match status" value="1"/>
</dbReference>
<dbReference type="GO" id="GO:0009423">
    <property type="term" value="P:chorismate biosynthetic process"/>
    <property type="evidence" value="ECO:0007669"/>
    <property type="project" value="UniProtKB-UniRule"/>
</dbReference>
<comment type="similarity">
    <text evidence="8">Belongs to the shikimate dehydrogenase family.</text>
</comment>
<feature type="binding site" evidence="8">
    <location>
        <position position="218"/>
    </location>
    <ligand>
        <name>NADP(+)</name>
        <dbReference type="ChEBI" id="CHEBI:58349"/>
    </ligand>
</feature>
<feature type="active site" description="Proton acceptor" evidence="8">
    <location>
        <position position="65"/>
    </location>
</feature>
<comment type="subunit">
    <text evidence="8">Homodimer.</text>
</comment>
<evidence type="ECO:0000256" key="4">
    <source>
        <dbReference type="ARBA" id="ARBA00022857"/>
    </source>
</evidence>
<dbReference type="EMBL" id="QGTT01000005">
    <property type="protein sequence ID" value="PWW13710.1"/>
    <property type="molecule type" value="Genomic_DNA"/>
</dbReference>
<evidence type="ECO:0000313" key="11">
    <source>
        <dbReference type="EMBL" id="PWW13710.1"/>
    </source>
</evidence>
<proteinExistence type="inferred from homology"/>
<evidence type="ECO:0000259" key="9">
    <source>
        <dbReference type="Pfam" id="PF01488"/>
    </source>
</evidence>
<comment type="caution">
    <text evidence="8">Lacks conserved residue(s) required for the propagation of feature annotation.</text>
</comment>
<dbReference type="SUPFAM" id="SSF53223">
    <property type="entry name" value="Aminoacid dehydrogenase-like, N-terminal domain"/>
    <property type="match status" value="1"/>
</dbReference>
<protein>
    <recommendedName>
        <fullName evidence="2 8">Shikimate dehydrogenase (NADP(+))</fullName>
        <shortName evidence="8">SDH</shortName>
        <ecNumber evidence="2 8">1.1.1.25</ecNumber>
    </recommendedName>
</protein>
<feature type="binding site" evidence="8">
    <location>
        <begin position="126"/>
        <end position="130"/>
    </location>
    <ligand>
        <name>NADP(+)</name>
        <dbReference type="ChEBI" id="CHEBI:58349"/>
    </ligand>
</feature>
<dbReference type="PANTHER" id="PTHR21089">
    <property type="entry name" value="SHIKIMATE DEHYDROGENASE"/>
    <property type="match status" value="1"/>
</dbReference>
<name>A0A317Q9J7_9GAMM</name>
<dbReference type="InterPro" id="IPR046346">
    <property type="entry name" value="Aminoacid_DH-like_N_sf"/>
</dbReference>
<feature type="binding site" evidence="8">
    <location>
        <begin position="14"/>
        <end position="16"/>
    </location>
    <ligand>
        <name>shikimate</name>
        <dbReference type="ChEBI" id="CHEBI:36208"/>
    </ligand>
</feature>
<dbReference type="InterPro" id="IPR011342">
    <property type="entry name" value="Shikimate_DH"/>
</dbReference>
<dbReference type="InterPro" id="IPR022893">
    <property type="entry name" value="Shikimate_DH_fam"/>
</dbReference>
<evidence type="ECO:0000256" key="6">
    <source>
        <dbReference type="ARBA" id="ARBA00023141"/>
    </source>
</evidence>
<keyword evidence="5 8" id="KW-0560">Oxidoreductase</keyword>
<dbReference type="GO" id="GO:0009073">
    <property type="term" value="P:aromatic amino acid family biosynthetic process"/>
    <property type="evidence" value="ECO:0007669"/>
    <property type="project" value="UniProtKB-KW"/>
</dbReference>
<dbReference type="AlphaFoldDB" id="A0A317Q9J7"/>
<reference evidence="11 12" key="1">
    <citation type="submission" date="2018-05" db="EMBL/GenBank/DDBJ databases">
        <title>Freshwater and sediment microbial communities from various areas in North America, analyzing microbe dynamics in response to fracking.</title>
        <authorList>
            <person name="Lamendella R."/>
        </authorList>
    </citation>
    <scope>NUCLEOTIDE SEQUENCE [LARGE SCALE GENOMIC DNA]</scope>
    <source>
        <strain evidence="11 12">125B1</strain>
    </source>
</reference>
<organism evidence="11 12">
    <name type="scientific">Pseudidiomarina maritima</name>
    <dbReference type="NCBI Taxonomy" id="519453"/>
    <lineage>
        <taxon>Bacteria</taxon>
        <taxon>Pseudomonadati</taxon>
        <taxon>Pseudomonadota</taxon>
        <taxon>Gammaproteobacteria</taxon>
        <taxon>Alteromonadales</taxon>
        <taxon>Idiomarinaceae</taxon>
        <taxon>Pseudidiomarina</taxon>
    </lineage>
</organism>
<feature type="binding site" evidence="8">
    <location>
        <begin position="150"/>
        <end position="155"/>
    </location>
    <ligand>
        <name>NADP(+)</name>
        <dbReference type="ChEBI" id="CHEBI:58349"/>
    </ligand>
</feature>
<dbReference type="GO" id="GO:0005829">
    <property type="term" value="C:cytosol"/>
    <property type="evidence" value="ECO:0007669"/>
    <property type="project" value="TreeGrafter"/>
</dbReference>
<dbReference type="UniPathway" id="UPA00053">
    <property type="reaction ID" value="UER00087"/>
</dbReference>
<comment type="pathway">
    <text evidence="1 8">Metabolic intermediate biosynthesis; chorismate biosynthesis; chorismate from D-erythrose 4-phosphate and phosphoenolpyruvate: step 4/7.</text>
</comment>
<feature type="domain" description="Quinate/shikimate 5-dehydrogenase/glutamyl-tRNA reductase" evidence="9">
    <location>
        <begin position="116"/>
        <end position="182"/>
    </location>
</feature>
<dbReference type="InterPro" id="IPR013708">
    <property type="entry name" value="Shikimate_DH-bd_N"/>
</dbReference>
<keyword evidence="4 8" id="KW-0521">NADP</keyword>
<feature type="binding site" evidence="8">
    <location>
        <position position="102"/>
    </location>
    <ligand>
        <name>shikimate</name>
        <dbReference type="ChEBI" id="CHEBI:36208"/>
    </ligand>
</feature>
<evidence type="ECO:0000313" key="12">
    <source>
        <dbReference type="Proteomes" id="UP000246964"/>
    </source>
</evidence>
<dbReference type="RefSeq" id="WP_110075688.1">
    <property type="nucleotide sequence ID" value="NZ_QGTT01000005.1"/>
</dbReference>
<evidence type="ECO:0000256" key="7">
    <source>
        <dbReference type="ARBA" id="ARBA00049442"/>
    </source>
</evidence>
<feature type="domain" description="Shikimate dehydrogenase substrate binding N-terminal" evidence="10">
    <location>
        <begin position="6"/>
        <end position="88"/>
    </location>
</feature>
<gene>
    <name evidence="8" type="primary">aroE</name>
    <name evidence="11" type="ORF">DET45_10556</name>
</gene>
<dbReference type="GO" id="GO:0004764">
    <property type="term" value="F:shikimate 3-dehydrogenase (NADP+) activity"/>
    <property type="evidence" value="ECO:0007669"/>
    <property type="project" value="UniProtKB-UniRule"/>
</dbReference>
<dbReference type="InterPro" id="IPR036291">
    <property type="entry name" value="NAD(P)-bd_dom_sf"/>
</dbReference>
<comment type="caution">
    <text evidence="11">The sequence shown here is derived from an EMBL/GenBank/DDBJ whole genome shotgun (WGS) entry which is preliminary data.</text>
</comment>
<dbReference type="EC" id="1.1.1.25" evidence="2 8"/>
<dbReference type="Pfam" id="PF08501">
    <property type="entry name" value="Shikimate_dh_N"/>
    <property type="match status" value="1"/>
</dbReference>
<dbReference type="NCBIfam" id="TIGR00507">
    <property type="entry name" value="aroE"/>
    <property type="match status" value="1"/>
</dbReference>
<dbReference type="GO" id="GO:0008652">
    <property type="term" value="P:amino acid biosynthetic process"/>
    <property type="evidence" value="ECO:0007669"/>
    <property type="project" value="UniProtKB-KW"/>
</dbReference>
<evidence type="ECO:0000259" key="10">
    <source>
        <dbReference type="Pfam" id="PF08501"/>
    </source>
</evidence>
<evidence type="ECO:0000256" key="1">
    <source>
        <dbReference type="ARBA" id="ARBA00004871"/>
    </source>
</evidence>
<evidence type="ECO:0000256" key="2">
    <source>
        <dbReference type="ARBA" id="ARBA00012962"/>
    </source>
</evidence>
<evidence type="ECO:0000256" key="8">
    <source>
        <dbReference type="HAMAP-Rule" id="MF_00222"/>
    </source>
</evidence>
<feature type="binding site" evidence="8">
    <location>
        <position position="245"/>
    </location>
    <ligand>
        <name>NADP(+)</name>
        <dbReference type="ChEBI" id="CHEBI:58349"/>
    </ligand>
</feature>
<feature type="binding site" evidence="8">
    <location>
        <position position="61"/>
    </location>
    <ligand>
        <name>shikimate</name>
        <dbReference type="ChEBI" id="CHEBI:36208"/>
    </ligand>
</feature>
<keyword evidence="3 8" id="KW-0028">Amino-acid biosynthesis</keyword>
<dbReference type="Gene3D" id="3.40.50.720">
    <property type="entry name" value="NAD(P)-binding Rossmann-like Domain"/>
    <property type="match status" value="1"/>
</dbReference>
<dbReference type="CDD" id="cd01065">
    <property type="entry name" value="NAD_bind_Shikimate_DH"/>
    <property type="match status" value="1"/>
</dbReference>
<dbReference type="HAMAP" id="MF_00222">
    <property type="entry name" value="Shikimate_DH_AroE"/>
    <property type="match status" value="1"/>
</dbReference>
<evidence type="ECO:0000256" key="3">
    <source>
        <dbReference type="ARBA" id="ARBA00022605"/>
    </source>
</evidence>
<accession>A0A317Q9J7</accession>
<keyword evidence="6 8" id="KW-0057">Aromatic amino acid biosynthesis</keyword>
<dbReference type="OrthoDB" id="9776868at2"/>
<dbReference type="GO" id="GO:0019632">
    <property type="term" value="P:shikimate metabolic process"/>
    <property type="evidence" value="ECO:0007669"/>
    <property type="project" value="InterPro"/>
</dbReference>
<dbReference type="Proteomes" id="UP000246964">
    <property type="component" value="Unassembled WGS sequence"/>
</dbReference>
<comment type="catalytic activity">
    <reaction evidence="7 8">
        <text>shikimate + NADP(+) = 3-dehydroshikimate + NADPH + H(+)</text>
        <dbReference type="Rhea" id="RHEA:17737"/>
        <dbReference type="ChEBI" id="CHEBI:15378"/>
        <dbReference type="ChEBI" id="CHEBI:16630"/>
        <dbReference type="ChEBI" id="CHEBI:36208"/>
        <dbReference type="ChEBI" id="CHEBI:57783"/>
        <dbReference type="ChEBI" id="CHEBI:58349"/>
        <dbReference type="EC" id="1.1.1.25"/>
    </reaction>
</comment>
<feature type="binding site" evidence="8">
    <location>
        <position position="252"/>
    </location>
    <ligand>
        <name>shikimate</name>
        <dbReference type="ChEBI" id="CHEBI:36208"/>
    </ligand>
</feature>
<dbReference type="Pfam" id="PF01488">
    <property type="entry name" value="Shikimate_DH"/>
    <property type="match status" value="1"/>
</dbReference>
<feature type="binding site" evidence="8">
    <location>
        <position position="220"/>
    </location>
    <ligand>
        <name>shikimate</name>
        <dbReference type="ChEBI" id="CHEBI:36208"/>
    </ligand>
</feature>
<dbReference type="SUPFAM" id="SSF51735">
    <property type="entry name" value="NAD(P)-binding Rossmann-fold domains"/>
    <property type="match status" value="1"/>
</dbReference>
<dbReference type="FunFam" id="3.40.50.10860:FF:000006">
    <property type="entry name" value="Shikimate dehydrogenase (NADP(+))"/>
    <property type="match status" value="1"/>
</dbReference>
<sequence>MALFTVFGNPIAQSLSPQIHQLFAEQAQVSLNYSRSLTSPAQFSRAVAAFFRSGGAGANVTSPFKQQAYQLVTHVTARAASAGSVNTIVALGHGQLLGDNTDGYGLVRDLQRLGFDLTQLTIVLLGAGGASRGCLQPLLDAGAANLVLANRTLSKAQQCVEGLEHARLSVASLAELENQLEPLQQPYLLINATSAGLHGDQLALAPAIFAQATACYDMSYSPNPSLLTPFRQQAQKAGAPRTFDGLGMLIEQAGLAFQLWHQGIELDTRLVHQRLQQQLQQ</sequence>
<dbReference type="PANTHER" id="PTHR21089:SF1">
    <property type="entry name" value="BIFUNCTIONAL 3-DEHYDROQUINATE DEHYDRATASE_SHIKIMATE DEHYDROGENASE, CHLOROPLASTIC"/>
    <property type="match status" value="1"/>
</dbReference>
<dbReference type="InterPro" id="IPR006151">
    <property type="entry name" value="Shikm_DH/Glu-tRNA_Rdtase"/>
</dbReference>
<evidence type="ECO:0000256" key="5">
    <source>
        <dbReference type="ARBA" id="ARBA00023002"/>
    </source>
</evidence>
<dbReference type="GO" id="GO:0050661">
    <property type="term" value="F:NADP binding"/>
    <property type="evidence" value="ECO:0007669"/>
    <property type="project" value="InterPro"/>
</dbReference>
<comment type="function">
    <text evidence="8">Involved in the biosynthesis of the chorismate, which leads to the biosynthesis of aromatic amino acids. Catalyzes the reversible NADPH linked reduction of 3-dehydroshikimate (DHSA) to yield shikimate (SA).</text>
</comment>